<comment type="caution">
    <text evidence="3">The sequence shown here is derived from an EMBL/GenBank/DDBJ whole genome shotgun (WGS) entry which is preliminary data.</text>
</comment>
<dbReference type="Proteomes" id="UP000746747">
    <property type="component" value="Unassembled WGS sequence"/>
</dbReference>
<evidence type="ECO:0000256" key="1">
    <source>
        <dbReference type="SAM" id="SignalP"/>
    </source>
</evidence>
<keyword evidence="1" id="KW-0732">Signal</keyword>
<keyword evidence="4" id="KW-1185">Reference proteome</keyword>
<feature type="non-terminal residue" evidence="3">
    <location>
        <position position="1"/>
    </location>
</feature>
<feature type="domain" description="Polyprotein allergen nematode" evidence="2">
    <location>
        <begin position="614"/>
        <end position="735"/>
    </location>
</feature>
<dbReference type="EMBL" id="CAKAEH010001426">
    <property type="protein sequence ID" value="CAG9536079.1"/>
    <property type="molecule type" value="Genomic_DNA"/>
</dbReference>
<dbReference type="AlphaFoldDB" id="A0A8J2M503"/>
<dbReference type="InterPro" id="IPR038289">
    <property type="entry name" value="DVA-1_sf"/>
</dbReference>
<feature type="domain" description="Polyprotein allergen nematode" evidence="2">
    <location>
        <begin position="207"/>
        <end position="315"/>
    </location>
</feature>
<feature type="signal peptide" evidence="1">
    <location>
        <begin position="1"/>
        <end position="18"/>
    </location>
</feature>
<dbReference type="PROSITE" id="PS51257">
    <property type="entry name" value="PROKAR_LIPOPROTEIN"/>
    <property type="match status" value="1"/>
</dbReference>
<evidence type="ECO:0000313" key="3">
    <source>
        <dbReference type="EMBL" id="CAG9536079.1"/>
    </source>
</evidence>
<accession>A0A8J2M503</accession>
<evidence type="ECO:0000259" key="2">
    <source>
        <dbReference type="Pfam" id="PF16469"/>
    </source>
</evidence>
<proteinExistence type="predicted"/>
<reference evidence="3" key="1">
    <citation type="submission" date="2021-09" db="EMBL/GenBank/DDBJ databases">
        <authorList>
            <consortium name="Pathogen Informatics"/>
        </authorList>
    </citation>
    <scope>NUCLEOTIDE SEQUENCE</scope>
</reference>
<evidence type="ECO:0000313" key="4">
    <source>
        <dbReference type="Proteomes" id="UP000746747"/>
    </source>
</evidence>
<dbReference type="InterPro" id="IPR032487">
    <property type="entry name" value="ABA-1_nematode"/>
</dbReference>
<protein>
    <recommendedName>
        <fullName evidence="2">Polyprotein allergen nematode domain-containing protein</fullName>
    </recommendedName>
</protein>
<dbReference type="Gene3D" id="1.10.533.30">
    <property type="entry name" value="Nematode polyprotein allergen ABA-1"/>
    <property type="match status" value="6"/>
</dbReference>
<gene>
    <name evidence="3" type="ORF">CJOHNSTONI_LOCUS6036</name>
</gene>
<dbReference type="Pfam" id="PF16469">
    <property type="entry name" value="NPA"/>
    <property type="match status" value="6"/>
</dbReference>
<feature type="chain" id="PRO_5035187001" description="Polyprotein allergen nematode domain-containing protein" evidence="1">
    <location>
        <begin position="19"/>
        <end position="865"/>
    </location>
</feature>
<feature type="domain" description="Polyprotein allergen nematode" evidence="2">
    <location>
        <begin position="454"/>
        <end position="572"/>
    </location>
</feature>
<feature type="domain" description="Polyprotein allergen nematode" evidence="2">
    <location>
        <begin position="742"/>
        <end position="863"/>
    </location>
</feature>
<organism evidence="3 4">
    <name type="scientific">Cercopithifilaria johnstoni</name>
    <dbReference type="NCBI Taxonomy" id="2874296"/>
    <lineage>
        <taxon>Eukaryota</taxon>
        <taxon>Metazoa</taxon>
        <taxon>Ecdysozoa</taxon>
        <taxon>Nematoda</taxon>
        <taxon>Chromadorea</taxon>
        <taxon>Rhabditida</taxon>
        <taxon>Spirurina</taxon>
        <taxon>Spiruromorpha</taxon>
        <taxon>Filarioidea</taxon>
        <taxon>Onchocercidae</taxon>
        <taxon>Cercopithifilaria</taxon>
    </lineage>
</organism>
<dbReference type="OrthoDB" id="5823468at2759"/>
<feature type="domain" description="Polyprotein allergen nematode" evidence="2">
    <location>
        <begin position="70"/>
        <end position="182"/>
    </location>
</feature>
<name>A0A8J2M503_9BILA</name>
<feature type="domain" description="Polyprotein allergen nematode" evidence="2">
    <location>
        <begin position="326"/>
        <end position="445"/>
    </location>
</feature>
<sequence length="865" mass="102964">MLIRSVIWTITVIACVVARWDSYGSASDVLEANSMQKKMATSRTKRHLQMKLETAKTIGKLNDDTTLTRDERSVELHDWLSQAQKQEIREMESEGGEVVKKILEYFSKLPSEEKDKWNEVYKKRCNEWIKRVANSSQIAELGDLRSKTDVKEYEAKLNEYKNRLPENEQDQINLWLDGCNKLKILNAQRNTLRMLLRRDLFQNNENVHLFSNEQIAFLEDMKASGASEEDIKHKIEQYYSAFPVYRRMELDFQFKTKCVQWMREVASFDEIQLFLNAFERSRLVFNTLFDEYFERLSKEQQDKLHYIKDKCREMWREVMNSNRQKRYVNEEYNEWILWMTDEQKRELQEMRSNGSSFDEIHKKVNGHFLKLSEATQSDLINDYKEKCRKYFVTMAKEDEIEKLSTIHGEANHKEHKKIIDEILHRQPEDIRDKAYKFYRICDNVYHKQFGRPKRDIDALMEKHLQWLTSEQKAEIRQMKTKGESIPAIKQKLLSYIEGMDSDKQLHVTEKTKQSCYAWLENVTSVEERAELENLHHTDHSACKQKIREYIKRLSKEKREEVNKDLEICEHIWYSEGNHGPERRHHHQQHRRARWLSSQIYPEIYSRSKRDNHEHSLEAYFHTHLNWLTDIEKDEIRKMKQEGKPKADIQQKVLDYYEKLTGDAKEEAGEKLRGGCRELLKQIVGDEKMAELKQMKDSGVGLEELRAKVDDMLGHVTDEAKKKKIHEYGPSCRKIYEDQHHERDLEGYFRTYLSWLTDNEKDEIRKMKQEGKSKADIQQKVLDYYEKLTGDAKEEASEKLRGGCRELLKQIVGDEKMAELKQMKDSGVGLEELRAKVDDMLGHVTDEAKKKKIHEYGPSCRKIYTD</sequence>